<reference evidence="1 2" key="1">
    <citation type="submission" date="2018-07" db="EMBL/GenBank/DDBJ databases">
        <title>Genome analysis of Larkinella rosea.</title>
        <authorList>
            <person name="Zhou Z."/>
            <person name="Wang G."/>
        </authorList>
    </citation>
    <scope>NUCLEOTIDE SEQUENCE [LARGE SCALE GENOMIC DNA]</scope>
    <source>
        <strain evidence="2">zzj9</strain>
    </source>
</reference>
<dbReference type="EMBL" id="QOWE01000005">
    <property type="protein sequence ID" value="RCR70222.1"/>
    <property type="molecule type" value="Genomic_DNA"/>
</dbReference>
<name>A0A368JRX4_9BACT</name>
<dbReference type="OrthoDB" id="980645at2"/>
<protein>
    <submittedName>
        <fullName evidence="1">Uncharacterized protein</fullName>
    </submittedName>
</protein>
<dbReference type="AlphaFoldDB" id="A0A368JRX4"/>
<proteinExistence type="predicted"/>
<organism evidence="1 2">
    <name type="scientific">Larkinella punicea</name>
    <dbReference type="NCBI Taxonomy" id="2315727"/>
    <lineage>
        <taxon>Bacteria</taxon>
        <taxon>Pseudomonadati</taxon>
        <taxon>Bacteroidota</taxon>
        <taxon>Cytophagia</taxon>
        <taxon>Cytophagales</taxon>
        <taxon>Spirosomataceae</taxon>
        <taxon>Larkinella</taxon>
    </lineage>
</organism>
<keyword evidence="2" id="KW-1185">Reference proteome</keyword>
<evidence type="ECO:0000313" key="1">
    <source>
        <dbReference type="EMBL" id="RCR70222.1"/>
    </source>
</evidence>
<dbReference type="Proteomes" id="UP000253383">
    <property type="component" value="Unassembled WGS sequence"/>
</dbReference>
<evidence type="ECO:0000313" key="2">
    <source>
        <dbReference type="Proteomes" id="UP000253383"/>
    </source>
</evidence>
<dbReference type="RefSeq" id="WP_114405388.1">
    <property type="nucleotide sequence ID" value="NZ_QOWE01000005.1"/>
</dbReference>
<gene>
    <name evidence="1" type="ORF">DUE52_07615</name>
</gene>
<accession>A0A368JRX4</accession>
<comment type="caution">
    <text evidence="1">The sequence shown here is derived from an EMBL/GenBank/DDBJ whole genome shotgun (WGS) entry which is preliminary data.</text>
</comment>
<sequence length="124" mass="14054">MRAALAYILLIATLLPLFSQWGTIAYYHANRDYIAKVLCENRAKPELHCDGQCFLAKKLTAQQEQQDKATTEQVQKTPDFQLFYQSNLPFLFQPVVIAQTTVLPAYLPGSYSSPQDSLFQPPQV</sequence>